<organism evidence="1 2">
    <name type="scientific">Paracoccus saliphilus</name>
    <dbReference type="NCBI Taxonomy" id="405559"/>
    <lineage>
        <taxon>Bacteria</taxon>
        <taxon>Pseudomonadati</taxon>
        <taxon>Pseudomonadota</taxon>
        <taxon>Alphaproteobacteria</taxon>
        <taxon>Rhodobacterales</taxon>
        <taxon>Paracoccaceae</taxon>
        <taxon>Paracoccus</taxon>
    </lineage>
</organism>
<dbReference type="EMBL" id="FTOU01000010">
    <property type="protein sequence ID" value="SIS97252.1"/>
    <property type="molecule type" value="Genomic_DNA"/>
</dbReference>
<dbReference type="InterPro" id="IPR017853">
    <property type="entry name" value="GH"/>
</dbReference>
<evidence type="ECO:0000313" key="1">
    <source>
        <dbReference type="EMBL" id="SIS97252.1"/>
    </source>
</evidence>
<accession>A0AA46A6G7</accession>
<name>A0AA46A6G7_9RHOB</name>
<reference evidence="1 2" key="1">
    <citation type="submission" date="2017-01" db="EMBL/GenBank/DDBJ databases">
        <authorList>
            <person name="Varghese N."/>
            <person name="Submissions S."/>
        </authorList>
    </citation>
    <scope>NUCLEOTIDE SEQUENCE [LARGE SCALE GENOMIC DNA]</scope>
    <source>
        <strain evidence="1 2">DSM 18447</strain>
    </source>
</reference>
<gene>
    <name evidence="1" type="ORF">SAMN05421772_110156</name>
</gene>
<dbReference type="Proteomes" id="UP000186216">
    <property type="component" value="Unassembled WGS sequence"/>
</dbReference>
<dbReference type="AlphaFoldDB" id="A0AA46A6G7"/>
<evidence type="ECO:0000313" key="2">
    <source>
        <dbReference type="Proteomes" id="UP000186216"/>
    </source>
</evidence>
<comment type="caution">
    <text evidence="1">The sequence shown here is derived from an EMBL/GenBank/DDBJ whole genome shotgun (WGS) entry which is preliminary data.</text>
</comment>
<proteinExistence type="predicted"/>
<dbReference type="RefSeq" id="WP_272848300.1">
    <property type="nucleotide sequence ID" value="NZ_CP067141.1"/>
</dbReference>
<dbReference type="Gene3D" id="3.20.20.80">
    <property type="entry name" value="Glycosidases"/>
    <property type="match status" value="1"/>
</dbReference>
<dbReference type="SUPFAM" id="SSF51445">
    <property type="entry name" value="(Trans)glycosidases"/>
    <property type="match status" value="1"/>
</dbReference>
<sequence>MTILFRLILCILPTVAFSEDGWRSIDLAGIHYAVERSILHSGRWQERLHYSSDCRPPSCSIDFDERISALHLRYKWAHLNPEKDVYNFTELGSLIDEANEAGKYVTINIMAGKYTPSWVFNEGAAHLSMEMMSGDDFSQPLMPIPWDPTFEHAYFELMNHLAEYLRQTPHRYRTVALIKNGAFVVHSGETRLMPPKAFDRDIGKDDDTRKDMIRKELCADWAQAGYSEDRVVQAISDMNLAIARAFPDQYIGISFVGGSNRFPTVNKKGACAFPEKNKTISRILKDFIDDYGNRAVVTNTVLTEHTGNPNIMQWVLKHGGKTSYQLERYAIGCREPKIRQCDDDAINKAFESGISAGGIFIEIHDGNIHRHREYLEKYNRALTK</sequence>
<evidence type="ECO:0008006" key="3">
    <source>
        <dbReference type="Google" id="ProtNLM"/>
    </source>
</evidence>
<protein>
    <recommendedName>
        <fullName evidence="3">Glycoside hydrolase family 42 N-terminal domain-containing protein</fullName>
    </recommendedName>
</protein>